<reference evidence="2" key="1">
    <citation type="submission" date="2013-07" db="EMBL/GenBank/DDBJ databases">
        <title>The genome of an arbuscular mycorrhizal fungus provides insights into the evolution of the oldest plant symbiosis.</title>
        <authorList>
            <consortium name="DOE Joint Genome Institute"/>
            <person name="Tisserant E."/>
            <person name="Malbreil M."/>
            <person name="Kuo A."/>
            <person name="Kohler A."/>
            <person name="Symeonidi A."/>
            <person name="Balestrini R."/>
            <person name="Charron P."/>
            <person name="Duensing N."/>
            <person name="Frei-dit-Frey N."/>
            <person name="Gianinazzi-Pearson V."/>
            <person name="Gilbert B."/>
            <person name="Handa Y."/>
            <person name="Hijri M."/>
            <person name="Kaul R."/>
            <person name="Kawaguchi M."/>
            <person name="Krajinski F."/>
            <person name="Lammers P."/>
            <person name="Lapierre D."/>
            <person name="Masclaux F.G."/>
            <person name="Murat C."/>
            <person name="Morin E."/>
            <person name="Ndikumana S."/>
            <person name="Pagni M."/>
            <person name="Petitpierre D."/>
            <person name="Requena N."/>
            <person name="Rosikiewicz P."/>
            <person name="Riley R."/>
            <person name="Saito K."/>
            <person name="San Clemente H."/>
            <person name="Shapiro H."/>
            <person name="van Tuinen D."/>
            <person name="Becard G."/>
            <person name="Bonfante P."/>
            <person name="Paszkowski U."/>
            <person name="Shachar-Hill Y."/>
            <person name="Young J.P."/>
            <person name="Sanders I.R."/>
            <person name="Henrissat B."/>
            <person name="Rensing S.A."/>
            <person name="Grigoriev I.V."/>
            <person name="Corradi N."/>
            <person name="Roux C."/>
            <person name="Martin F."/>
        </authorList>
    </citation>
    <scope>NUCLEOTIDE SEQUENCE</scope>
    <source>
        <strain evidence="2">DAOM 197198</strain>
    </source>
</reference>
<protein>
    <submittedName>
        <fullName evidence="2">Uncharacterized protein</fullName>
    </submittedName>
</protein>
<sequence length="90" mass="10836">MIMTCRSYVFLRLCFIFLSKEGHDKKITTCVCVRGFFCYELSFFFLYILYTVKISIFFMVIIYIIIINSCIFFFFKKNLSPLLLYLITII</sequence>
<gene>
    <name evidence="2" type="ORF">GLOINDRAFT_184535</name>
</gene>
<organism evidence="2">
    <name type="scientific">Rhizophagus irregularis (strain DAOM 181602 / DAOM 197198 / MUCL 43194)</name>
    <name type="common">Arbuscular mycorrhizal fungus</name>
    <name type="synonym">Glomus intraradices</name>
    <dbReference type="NCBI Taxonomy" id="747089"/>
    <lineage>
        <taxon>Eukaryota</taxon>
        <taxon>Fungi</taxon>
        <taxon>Fungi incertae sedis</taxon>
        <taxon>Mucoromycota</taxon>
        <taxon>Glomeromycotina</taxon>
        <taxon>Glomeromycetes</taxon>
        <taxon>Glomerales</taxon>
        <taxon>Glomeraceae</taxon>
        <taxon>Rhizophagus</taxon>
    </lineage>
</organism>
<evidence type="ECO:0000256" key="1">
    <source>
        <dbReference type="SAM" id="Phobius"/>
    </source>
</evidence>
<keyword evidence="1" id="KW-0812">Transmembrane</keyword>
<feature type="transmembrane region" description="Helical" evidence="1">
    <location>
        <begin position="56"/>
        <end position="75"/>
    </location>
</feature>
<dbReference type="HOGENOM" id="CLU_2441984_0_0_1"/>
<feature type="transmembrane region" description="Helical" evidence="1">
    <location>
        <begin position="27"/>
        <end position="50"/>
    </location>
</feature>
<proteinExistence type="predicted"/>
<keyword evidence="1" id="KW-1133">Transmembrane helix</keyword>
<dbReference type="AlphaFoldDB" id="U9U9Y1"/>
<accession>U9U9Y1</accession>
<name>U9U9Y1_RHIID</name>
<dbReference type="EMBL" id="KI284946">
    <property type="protein sequence ID" value="ESA12421.1"/>
    <property type="molecule type" value="Genomic_DNA"/>
</dbReference>
<evidence type="ECO:0000313" key="2">
    <source>
        <dbReference type="EMBL" id="ESA12421.1"/>
    </source>
</evidence>
<keyword evidence="1" id="KW-0472">Membrane</keyword>